<dbReference type="InterPro" id="IPR011460">
    <property type="entry name" value="Lcl_C"/>
</dbReference>
<proteinExistence type="predicted"/>
<dbReference type="InterPro" id="IPR016187">
    <property type="entry name" value="CTDL_fold"/>
</dbReference>
<protein>
    <recommendedName>
        <fullName evidence="1">Lcl C-terminal domain-containing protein</fullName>
    </recommendedName>
</protein>
<accession>A0A2S7KL10</accession>
<keyword evidence="3" id="KW-1185">Reference proteome</keyword>
<sequence length="128" mass="14426">MKQLLLIPMLFVCYLGMGQSNIIGTPITIGNLLVAQKDFPTTLTWYKATDACTALGDGWRLPTAEELNTIYKNQTIIGGFNYPGSGSYWSSTVGKKDSPWQQNFENGVQTTNYYKFYAFFVRAVRDKD</sequence>
<evidence type="ECO:0000313" key="3">
    <source>
        <dbReference type="Proteomes" id="UP000239522"/>
    </source>
</evidence>
<dbReference type="Proteomes" id="UP000239522">
    <property type="component" value="Unassembled WGS sequence"/>
</dbReference>
<reference evidence="2 3" key="1">
    <citation type="submission" date="2016-11" db="EMBL/GenBank/DDBJ databases">
        <title>Trade-off between light-utilization and light-protection in marine flavobacteria.</title>
        <authorList>
            <person name="Kumagai Y."/>
        </authorList>
    </citation>
    <scope>NUCLEOTIDE SEQUENCE [LARGE SCALE GENOMIC DNA]</scope>
    <source>
        <strain evidence="2 3">ATCC 700397</strain>
    </source>
</reference>
<dbReference type="AlphaFoldDB" id="A0A2S7KL10"/>
<dbReference type="SUPFAM" id="SSF56436">
    <property type="entry name" value="C-type lectin-like"/>
    <property type="match status" value="1"/>
</dbReference>
<evidence type="ECO:0000313" key="2">
    <source>
        <dbReference type="EMBL" id="PQB03314.1"/>
    </source>
</evidence>
<evidence type="ECO:0000259" key="1">
    <source>
        <dbReference type="Pfam" id="PF07603"/>
    </source>
</evidence>
<dbReference type="EMBL" id="MQUA01000014">
    <property type="protein sequence ID" value="PQB03314.1"/>
    <property type="molecule type" value="Genomic_DNA"/>
</dbReference>
<gene>
    <name evidence="2" type="ORF">BST83_18600</name>
</gene>
<comment type="caution">
    <text evidence="2">The sequence shown here is derived from an EMBL/GenBank/DDBJ whole genome shotgun (WGS) entry which is preliminary data.</text>
</comment>
<organism evidence="2 3">
    <name type="scientific">Polaribacter filamentus</name>
    <dbReference type="NCBI Taxonomy" id="53483"/>
    <lineage>
        <taxon>Bacteria</taxon>
        <taxon>Pseudomonadati</taxon>
        <taxon>Bacteroidota</taxon>
        <taxon>Flavobacteriia</taxon>
        <taxon>Flavobacteriales</taxon>
        <taxon>Flavobacteriaceae</taxon>
    </lineage>
</organism>
<dbReference type="OrthoDB" id="9765957at2"/>
<feature type="domain" description="Lcl C-terminal" evidence="1">
    <location>
        <begin position="41"/>
        <end position="125"/>
    </location>
</feature>
<name>A0A2S7KL10_9FLAO</name>
<dbReference type="Pfam" id="PF07603">
    <property type="entry name" value="Lcl_C"/>
    <property type="match status" value="1"/>
</dbReference>